<keyword evidence="2" id="KW-1185">Reference proteome</keyword>
<dbReference type="AlphaFoldDB" id="A0ABD0K864"/>
<evidence type="ECO:0000313" key="2">
    <source>
        <dbReference type="Proteomes" id="UP001519460"/>
    </source>
</evidence>
<evidence type="ECO:0000313" key="1">
    <source>
        <dbReference type="EMBL" id="KAK7483261.1"/>
    </source>
</evidence>
<reference evidence="1 2" key="1">
    <citation type="journal article" date="2023" name="Sci. Data">
        <title>Genome assembly of the Korean intertidal mud-creeper Batillaria attramentaria.</title>
        <authorList>
            <person name="Patra A.K."/>
            <person name="Ho P.T."/>
            <person name="Jun S."/>
            <person name="Lee S.J."/>
            <person name="Kim Y."/>
            <person name="Won Y.J."/>
        </authorList>
    </citation>
    <scope>NUCLEOTIDE SEQUENCE [LARGE SCALE GENOMIC DNA]</scope>
    <source>
        <strain evidence="1">Wonlab-2016</strain>
    </source>
</reference>
<proteinExistence type="predicted"/>
<name>A0ABD0K864_9CAEN</name>
<comment type="caution">
    <text evidence="1">The sequence shown here is derived from an EMBL/GenBank/DDBJ whole genome shotgun (WGS) entry which is preliminary data.</text>
</comment>
<organism evidence="1 2">
    <name type="scientific">Batillaria attramentaria</name>
    <dbReference type="NCBI Taxonomy" id="370345"/>
    <lineage>
        <taxon>Eukaryota</taxon>
        <taxon>Metazoa</taxon>
        <taxon>Spiralia</taxon>
        <taxon>Lophotrochozoa</taxon>
        <taxon>Mollusca</taxon>
        <taxon>Gastropoda</taxon>
        <taxon>Caenogastropoda</taxon>
        <taxon>Sorbeoconcha</taxon>
        <taxon>Cerithioidea</taxon>
        <taxon>Batillariidae</taxon>
        <taxon>Batillaria</taxon>
    </lineage>
</organism>
<dbReference type="EMBL" id="JACVVK020000229">
    <property type="protein sequence ID" value="KAK7483261.1"/>
    <property type="molecule type" value="Genomic_DNA"/>
</dbReference>
<protein>
    <submittedName>
        <fullName evidence="1">Uncharacterized protein</fullName>
    </submittedName>
</protein>
<gene>
    <name evidence="1" type="ORF">BaRGS_00025428</name>
</gene>
<sequence>MTHECCVCNASKSHEHLLAQTTSQSLLDASHGWSDVRVAFADHFPGPKSKIFQLFPRSFVDQTMRPYCAFGHIQ</sequence>
<accession>A0ABD0K864</accession>
<dbReference type="Proteomes" id="UP001519460">
    <property type="component" value="Unassembled WGS sequence"/>
</dbReference>